<evidence type="ECO:0000256" key="3">
    <source>
        <dbReference type="ARBA" id="ARBA00020733"/>
    </source>
</evidence>
<evidence type="ECO:0000256" key="6">
    <source>
        <dbReference type="ARBA" id="ARBA00023054"/>
    </source>
</evidence>
<feature type="compositionally biased region" description="Polar residues" evidence="8">
    <location>
        <begin position="1207"/>
        <end position="1220"/>
    </location>
</feature>
<feature type="compositionally biased region" description="Polar residues" evidence="8">
    <location>
        <begin position="1012"/>
        <end position="1031"/>
    </location>
</feature>
<feature type="region of interest" description="Disordered" evidence="8">
    <location>
        <begin position="702"/>
        <end position="1066"/>
    </location>
</feature>
<evidence type="ECO:0000256" key="8">
    <source>
        <dbReference type="SAM" id="MobiDB-lite"/>
    </source>
</evidence>
<feature type="region of interest" description="Disordered" evidence="8">
    <location>
        <begin position="1"/>
        <end position="102"/>
    </location>
</feature>
<dbReference type="InterPro" id="IPR025279">
    <property type="entry name" value="NST1"/>
</dbReference>
<evidence type="ECO:0000256" key="5">
    <source>
        <dbReference type="ARBA" id="ARBA00023016"/>
    </source>
</evidence>
<feature type="compositionally biased region" description="Basic residues" evidence="8">
    <location>
        <begin position="255"/>
        <end position="265"/>
    </location>
</feature>
<feature type="compositionally biased region" description="Basic residues" evidence="8">
    <location>
        <begin position="27"/>
        <end position="37"/>
    </location>
</feature>
<keyword evidence="4 7" id="KW-0963">Cytoplasm</keyword>
<comment type="function">
    <text evidence="7">May act as a negative regulator of salt tolerance.</text>
</comment>
<feature type="compositionally biased region" description="Pro residues" evidence="8">
    <location>
        <begin position="279"/>
        <end position="291"/>
    </location>
</feature>
<feature type="compositionally biased region" description="Pro residues" evidence="8">
    <location>
        <begin position="465"/>
        <end position="474"/>
    </location>
</feature>
<feature type="compositionally biased region" description="Low complexity" evidence="8">
    <location>
        <begin position="885"/>
        <end position="894"/>
    </location>
</feature>
<keyword evidence="6 7" id="KW-0175">Coiled coil</keyword>
<feature type="compositionally biased region" description="Low complexity" evidence="8">
    <location>
        <begin position="266"/>
        <end position="275"/>
    </location>
</feature>
<feature type="compositionally biased region" description="Polar residues" evidence="8">
    <location>
        <begin position="349"/>
        <end position="360"/>
    </location>
</feature>
<feature type="compositionally biased region" description="Polar residues" evidence="8">
    <location>
        <begin position="895"/>
        <end position="915"/>
    </location>
</feature>
<dbReference type="PANTHER" id="PTHR34660:SF3">
    <property type="entry name" value="RRM DOMAIN-CONTAINING PROTEIN"/>
    <property type="match status" value="1"/>
</dbReference>
<reference evidence="9 10" key="1">
    <citation type="journal article" date="2011" name="PLoS Pathog.">
        <title>Endophytic Life Strategies Decoded by Genome and Transcriptome Analyses of the Mutualistic Root Symbiont Piriformospora indica.</title>
        <authorList>
            <person name="Zuccaro A."/>
            <person name="Lahrmann U."/>
            <person name="Guldener U."/>
            <person name="Langen G."/>
            <person name="Pfiffi S."/>
            <person name="Biedenkopf D."/>
            <person name="Wong P."/>
            <person name="Samans B."/>
            <person name="Grimm C."/>
            <person name="Basiewicz M."/>
            <person name="Murat C."/>
            <person name="Martin F."/>
            <person name="Kogel K.H."/>
        </authorList>
    </citation>
    <scope>NUCLEOTIDE SEQUENCE [LARGE SCALE GENOMIC DNA]</scope>
    <source>
        <strain evidence="9 10">DSM 11827</strain>
    </source>
</reference>
<dbReference type="Proteomes" id="UP000007148">
    <property type="component" value="Unassembled WGS sequence"/>
</dbReference>
<keyword evidence="5 7" id="KW-0346">Stress response</keyword>
<evidence type="ECO:0000313" key="9">
    <source>
        <dbReference type="EMBL" id="CCA66461.1"/>
    </source>
</evidence>
<feature type="compositionally biased region" description="Polar residues" evidence="8">
    <location>
        <begin position="316"/>
        <end position="334"/>
    </location>
</feature>
<comment type="subcellular location">
    <subcellularLocation>
        <location evidence="1 7">Cytoplasm</location>
    </subcellularLocation>
</comment>
<dbReference type="PANTHER" id="PTHR34660">
    <property type="entry name" value="MYB-LIKE PROTEIN X"/>
    <property type="match status" value="1"/>
</dbReference>
<feature type="region of interest" description="Disordered" evidence="8">
    <location>
        <begin position="455"/>
        <end position="588"/>
    </location>
</feature>
<feature type="compositionally biased region" description="Low complexity" evidence="8">
    <location>
        <begin position="946"/>
        <end position="963"/>
    </location>
</feature>
<accession>G4T599</accession>
<keyword evidence="10" id="KW-1185">Reference proteome</keyword>
<evidence type="ECO:0000313" key="10">
    <source>
        <dbReference type="Proteomes" id="UP000007148"/>
    </source>
</evidence>
<evidence type="ECO:0000256" key="4">
    <source>
        <dbReference type="ARBA" id="ARBA00022490"/>
    </source>
</evidence>
<comment type="caution">
    <text evidence="9">The sequence shown here is derived from an EMBL/GenBank/DDBJ whole genome shotgun (WGS) entry which is preliminary data.</text>
</comment>
<feature type="region of interest" description="Disordered" evidence="8">
    <location>
        <begin position="1180"/>
        <end position="1238"/>
    </location>
</feature>
<feature type="compositionally biased region" description="Acidic residues" evidence="8">
    <location>
        <begin position="231"/>
        <end position="251"/>
    </location>
</feature>
<comment type="similarity">
    <text evidence="2 7">Belongs to the NST1 family.</text>
</comment>
<feature type="compositionally biased region" description="Acidic residues" evidence="8">
    <location>
        <begin position="626"/>
        <end position="660"/>
    </location>
</feature>
<protein>
    <recommendedName>
        <fullName evidence="3 7">Stress response protein NST1</fullName>
    </recommendedName>
</protein>
<dbReference type="GO" id="GO:0005737">
    <property type="term" value="C:cytoplasm"/>
    <property type="evidence" value="ECO:0007669"/>
    <property type="project" value="UniProtKB-SubCell"/>
</dbReference>
<dbReference type="InParanoid" id="G4T599"/>
<evidence type="ECO:0000256" key="7">
    <source>
        <dbReference type="RuleBase" id="RU049441"/>
    </source>
</evidence>
<feature type="compositionally biased region" description="Low complexity" evidence="8">
    <location>
        <begin position="973"/>
        <end position="985"/>
    </location>
</feature>
<feature type="region of interest" description="Disordered" evidence="8">
    <location>
        <begin position="611"/>
        <end position="668"/>
    </location>
</feature>
<dbReference type="eggNOG" id="ENOG502QSSK">
    <property type="taxonomic scope" value="Eukaryota"/>
</dbReference>
<organism evidence="9 10">
    <name type="scientific">Serendipita indica (strain DSM 11827)</name>
    <name type="common">Root endophyte fungus</name>
    <name type="synonym">Piriformospora indica</name>
    <dbReference type="NCBI Taxonomy" id="1109443"/>
    <lineage>
        <taxon>Eukaryota</taxon>
        <taxon>Fungi</taxon>
        <taxon>Dikarya</taxon>
        <taxon>Basidiomycota</taxon>
        <taxon>Agaricomycotina</taxon>
        <taxon>Agaricomycetes</taxon>
        <taxon>Sebacinales</taxon>
        <taxon>Serendipitaceae</taxon>
        <taxon>Serendipita</taxon>
    </lineage>
</organism>
<name>G4T599_SERID</name>
<dbReference type="OrthoDB" id="21629at2759"/>
<feature type="compositionally biased region" description="Basic and acidic residues" evidence="8">
    <location>
        <begin position="734"/>
        <end position="884"/>
    </location>
</feature>
<dbReference type="OMA" id="KKPMAYP"/>
<dbReference type="HOGENOM" id="CLU_002935_1_0_1"/>
<dbReference type="AlphaFoldDB" id="G4T599"/>
<feature type="compositionally biased region" description="Acidic residues" evidence="8">
    <location>
        <begin position="516"/>
        <end position="549"/>
    </location>
</feature>
<dbReference type="STRING" id="1109443.G4T599"/>
<evidence type="ECO:0000256" key="2">
    <source>
        <dbReference type="ARBA" id="ARBA00007112"/>
    </source>
</evidence>
<feature type="compositionally biased region" description="Basic and acidic residues" evidence="8">
    <location>
        <begin position="611"/>
        <end position="625"/>
    </location>
</feature>
<dbReference type="Pfam" id="PF13945">
    <property type="entry name" value="NST1"/>
    <property type="match status" value="1"/>
</dbReference>
<feature type="compositionally biased region" description="Basic and acidic residues" evidence="8">
    <location>
        <begin position="709"/>
        <end position="724"/>
    </location>
</feature>
<proteinExistence type="inferred from homology"/>
<dbReference type="EMBL" id="CAFZ01000002">
    <property type="protein sequence ID" value="CCA66461.1"/>
    <property type="molecule type" value="Genomic_DNA"/>
</dbReference>
<feature type="region of interest" description="Disordered" evidence="8">
    <location>
        <begin position="231"/>
        <end position="381"/>
    </location>
</feature>
<feature type="region of interest" description="Disordered" evidence="8">
    <location>
        <begin position="1087"/>
        <end position="1168"/>
    </location>
</feature>
<gene>
    <name evidence="9" type="ORF">PIIN_00147</name>
</gene>
<sequence length="1238" mass="136104">MPVTKSKAPSASTRLPPPMQTEPAAVGKKKKKKKGKGKANEASESTNGPYYTSRYGVEDDEDDVGAVDGYENDHARIGPDSELDSTQHPIQPTAPLAATGQTGLRMSTTATAQAELLAAANELYKRMETEQLANDSNDGEYWKQLPSHIRSFVETTYAQGASLSPNERSKSQAMLALAQTMVDEATSRFPSAAGGFPPPFDPSILSDPKFAERLAMKHGAMNIMQHYDDAYDDISDDDDDDLEDEQPYEVDDSSKRRKSKKKKKGAAATGTVDGVQTSPLPPVIPSAPNPAPAITRAAPSVAQPRPSSRAAGKQPVYSQPSAPPTRTNRSSATKSPAPPNPYNHGYPKTASTNGNSSLTKRPTGGGDGGTKSKLWSNSTEEERERIKEFWLGLSEAERRDLVKLEKEAVLKKMKEQQKHSCSCAVCGRKRHAIEEELEVLYDAYYEELEQYANHQQRYQSSGGKIPPPPGPGPFPGSIAIDKNGTLIGGPPGATKHPSRGGRPMLANARGRKTAPDSEDYDDDEYDDEDEYEDEEDEEEDEDEEDEDDDPNTRKLASRGRVTSSRGPVSRRAKGRDDFFNFSRPGNILTVADDLLKNDGGKFLEMMEQLAERRMQRDEEAAKEVEMDSDDLEDDQELSEEDDEDDGEDDEDSEEDVEDMSEEQKMEEGRKMFSIFAARMFEQRVLNAYREKVAAERQQQLLRELEDEDKIQAERDAKRQKENQKKKDKKKQQKLAKEAEKAKKEAEKAAEEAAARAKQEALEEAARKRREEEARKREQERKQKEEEKARQAEERRQRIAEQKAQEAERKREREERERKERAARQEKEAIAKAEKLEREKKAKEERLLREAKEREEKEKREREEKERREKERLEQLKAEERKKQEAAANAAKAKQNGSSISPKSATFPASVSSQQAKKLVNVPKPSSSAAPPQRPPSGTSNRPPPLLQQQQPTQPIPAAAQRPMSQPPQPPLPLNMQLPPNMVPPMGMFNPITSPSAMSPRAPYLPNGAPGQAPSQFNPLAQFPQMANSTALNGPMIGSAPPFPFDAQTPMMSPPPNSAVPLQSPRAPAALPPGLSIPVLSPSNPLTNGITPIGVPPGPSGPVNPIRRASTQVNPSPFGAIGKPAFPRVGIPSSSAPSQADEEERAPSSTVLTRPSPPSPTHVLGSSALVDENDTIVELPKRRGTASWGDAIGAPAAIGSRWGRTPAPSWQTPSPVGSPWSTAPGRPQAGHIDSSYLPS</sequence>
<evidence type="ECO:0000256" key="1">
    <source>
        <dbReference type="ARBA" id="ARBA00004496"/>
    </source>
</evidence>